<name>A0A286P3I2_9GAMM</name>
<accession>A0A286P3I2</accession>
<sequence>MISLIFESGAGGLPEQLGPAPWFRVGGNFIHQGPQGNIAATYRNHFWETQGRHFTRYDCNEPVRIAFENAAGEPSEWFGPFAYVSCADGVVYAEDRLFAKFKEESDLWHCYPTNTYWPILVFGSP</sequence>
<dbReference type="EMBL" id="AP017928">
    <property type="protein sequence ID" value="BBA32204.1"/>
    <property type="molecule type" value="Genomic_DNA"/>
</dbReference>
<proteinExistence type="predicted"/>
<dbReference type="OrthoDB" id="5567266at2"/>
<reference evidence="1 2" key="1">
    <citation type="submission" date="2016-12" db="EMBL/GenBank/DDBJ databases">
        <title>Genome sequencing of Methylocaldum marinum.</title>
        <authorList>
            <person name="Takeuchi M."/>
            <person name="Kamagata Y."/>
            <person name="Hiraoka S."/>
            <person name="Oshima K."/>
            <person name="Hattori M."/>
            <person name="Iwasaki W."/>
        </authorList>
    </citation>
    <scope>NUCLEOTIDE SEQUENCE [LARGE SCALE GENOMIC DNA]</scope>
    <source>
        <strain evidence="1 2">S8</strain>
    </source>
</reference>
<keyword evidence="2" id="KW-1185">Reference proteome</keyword>
<protein>
    <submittedName>
        <fullName evidence="1">Uncharacterized protein</fullName>
    </submittedName>
</protein>
<dbReference type="KEGG" id="mmai:sS8_0236"/>
<organism evidence="1 2">
    <name type="scientific">Methylocaldum marinum</name>
    <dbReference type="NCBI Taxonomy" id="1432792"/>
    <lineage>
        <taxon>Bacteria</taxon>
        <taxon>Pseudomonadati</taxon>
        <taxon>Pseudomonadota</taxon>
        <taxon>Gammaproteobacteria</taxon>
        <taxon>Methylococcales</taxon>
        <taxon>Methylococcaceae</taxon>
        <taxon>Methylocaldum</taxon>
    </lineage>
</organism>
<dbReference type="RefSeq" id="WP_119628036.1">
    <property type="nucleotide sequence ID" value="NZ_AP017928.1"/>
</dbReference>
<dbReference type="Proteomes" id="UP000266313">
    <property type="component" value="Chromosome"/>
</dbReference>
<dbReference type="AlphaFoldDB" id="A0A286P3I2"/>
<evidence type="ECO:0000313" key="1">
    <source>
        <dbReference type="EMBL" id="BBA32204.1"/>
    </source>
</evidence>
<evidence type="ECO:0000313" key="2">
    <source>
        <dbReference type="Proteomes" id="UP000266313"/>
    </source>
</evidence>
<gene>
    <name evidence="1" type="ORF">sS8_0236</name>
</gene>